<evidence type="ECO:0000256" key="2">
    <source>
        <dbReference type="ARBA" id="ARBA00034247"/>
    </source>
</evidence>
<evidence type="ECO:0000256" key="3">
    <source>
        <dbReference type="SAM" id="Phobius"/>
    </source>
</evidence>
<dbReference type="CDD" id="cd01949">
    <property type="entry name" value="GGDEF"/>
    <property type="match status" value="1"/>
</dbReference>
<dbReference type="Proteomes" id="UP001228044">
    <property type="component" value="Unassembled WGS sequence"/>
</dbReference>
<evidence type="ECO:0000313" key="6">
    <source>
        <dbReference type="EMBL" id="MDN3918989.1"/>
    </source>
</evidence>
<name>A0ABT8DRR3_9BURK</name>
<dbReference type="InterPro" id="IPR043128">
    <property type="entry name" value="Rev_trsase/Diguanyl_cyclase"/>
</dbReference>
<dbReference type="PROSITE" id="PS51257">
    <property type="entry name" value="PROKAR_LIPOPROTEIN"/>
    <property type="match status" value="1"/>
</dbReference>
<dbReference type="SUPFAM" id="SSF55073">
    <property type="entry name" value="Nucleotide cyclase"/>
    <property type="match status" value="1"/>
</dbReference>
<keyword evidence="7" id="KW-1185">Reference proteome</keyword>
<reference evidence="6 7" key="1">
    <citation type="submission" date="2023-06" db="EMBL/GenBank/DDBJ databases">
        <title>Pelomonas sp. PFR6 16S ribosomal RNA gene Genome sequencing and assembly.</title>
        <authorList>
            <person name="Woo H."/>
        </authorList>
    </citation>
    <scope>NUCLEOTIDE SEQUENCE [LARGE SCALE GENOMIC DNA]</scope>
    <source>
        <strain evidence="6 7">PFR6</strain>
    </source>
</reference>
<comment type="catalytic activity">
    <reaction evidence="2">
        <text>2 GTP = 3',3'-c-di-GMP + 2 diphosphate</text>
        <dbReference type="Rhea" id="RHEA:24898"/>
        <dbReference type="ChEBI" id="CHEBI:33019"/>
        <dbReference type="ChEBI" id="CHEBI:37565"/>
        <dbReference type="ChEBI" id="CHEBI:58805"/>
        <dbReference type="EC" id="2.7.7.65"/>
    </reaction>
</comment>
<dbReference type="EC" id="2.7.7.65" evidence="1"/>
<dbReference type="EMBL" id="JAUHHC010000001">
    <property type="protein sequence ID" value="MDN3918989.1"/>
    <property type="molecule type" value="Genomic_DNA"/>
</dbReference>
<keyword evidence="6" id="KW-0548">Nucleotidyltransferase</keyword>
<dbReference type="SUPFAM" id="SSF48452">
    <property type="entry name" value="TPR-like"/>
    <property type="match status" value="2"/>
</dbReference>
<keyword evidence="3" id="KW-0472">Membrane</keyword>
<gene>
    <name evidence="6" type="ORF">QWJ38_01735</name>
</gene>
<evidence type="ECO:0000259" key="5">
    <source>
        <dbReference type="PROSITE" id="PS50887"/>
    </source>
</evidence>
<dbReference type="Pfam" id="PF00990">
    <property type="entry name" value="GGDEF"/>
    <property type="match status" value="1"/>
</dbReference>
<sequence>MPRMSGRHALRCGLLALLPSLALLSACDPGSSTDKPAAQAAAPRDAALWQQLEQIERKGRARPASHDPVLHALQERTAPGSLERIEVLGLRGLLAAYAQDRTLVEQISQQLADWPVAATKLDARLAQAHVLGQYYKARGDFREARKSLALVGEKDFEQGSALARQRCLLVMASVLADVGEMDAAIAHALQALRLADGIGQPWRRALALSELANEYRRTDQGARARQAIADALQEAQHEPDPALLMILQQTRALVYQSDAGSNIQLSAQLEALKYAVEAGADSVRAQGQANLSDYYLNRGDYARALQIAQEALPLARATRNLNAEIVARLNTGMAQIALGKVAEGRAEARAAITLDEQQGATSYVAESWQELGRHLERAGDLIGAIEAHHEYRRLAEQVLREDTRKAVLDAQERYDAEQRAKEIELLNRDNSLKAEQIRARDLELQLWAALGGCVVLFATLMGMAYRRIRRTNADLASTNERLKVQSERDPLTGLANRRHFQAAIKELAAEGRLSGTVFLIDIDHFKRINDVQGHAAGDSVLIEVAQRLRSALREDDLVVRWGGEEFLIVVKARDPAFARTLAQRLLDLIAQPPVRHGTQSIAITASIGFASFPIEPHGLTLNWERAIDLVDTVMYMAKAHGRNKAYGIEQIAAADEAQLAQLSNRMEAAWHEGQVKLVALQGAAPPPTPAPATEELCA</sequence>
<protein>
    <recommendedName>
        <fullName evidence="1">diguanylate cyclase</fullName>
        <ecNumber evidence="1">2.7.7.65</ecNumber>
    </recommendedName>
</protein>
<keyword evidence="3" id="KW-0812">Transmembrane</keyword>
<feature type="domain" description="GGDEF" evidence="5">
    <location>
        <begin position="513"/>
        <end position="650"/>
    </location>
</feature>
<dbReference type="InterPro" id="IPR050469">
    <property type="entry name" value="Diguanylate_Cyclase"/>
</dbReference>
<dbReference type="InterPro" id="IPR000160">
    <property type="entry name" value="GGDEF_dom"/>
</dbReference>
<proteinExistence type="predicted"/>
<dbReference type="RefSeq" id="WP_290357312.1">
    <property type="nucleotide sequence ID" value="NZ_JAUHHC010000001.1"/>
</dbReference>
<keyword evidence="6" id="KW-0808">Transferase</keyword>
<evidence type="ECO:0000313" key="7">
    <source>
        <dbReference type="Proteomes" id="UP001228044"/>
    </source>
</evidence>
<dbReference type="NCBIfam" id="TIGR00254">
    <property type="entry name" value="GGDEF"/>
    <property type="match status" value="1"/>
</dbReference>
<feature type="chain" id="PRO_5046744632" description="diguanylate cyclase" evidence="4">
    <location>
        <begin position="26"/>
        <end position="698"/>
    </location>
</feature>
<dbReference type="InterPro" id="IPR011990">
    <property type="entry name" value="TPR-like_helical_dom_sf"/>
</dbReference>
<dbReference type="GO" id="GO:0052621">
    <property type="term" value="F:diguanylate cyclase activity"/>
    <property type="evidence" value="ECO:0007669"/>
    <property type="project" value="UniProtKB-EC"/>
</dbReference>
<dbReference type="SMART" id="SM00267">
    <property type="entry name" value="GGDEF"/>
    <property type="match status" value="1"/>
</dbReference>
<accession>A0ABT8DRR3</accession>
<dbReference type="SMART" id="SM00028">
    <property type="entry name" value="TPR"/>
    <property type="match status" value="5"/>
</dbReference>
<dbReference type="InterPro" id="IPR019734">
    <property type="entry name" value="TPR_rpt"/>
</dbReference>
<dbReference type="PANTHER" id="PTHR45138:SF9">
    <property type="entry name" value="DIGUANYLATE CYCLASE DGCM-RELATED"/>
    <property type="match status" value="1"/>
</dbReference>
<dbReference type="PROSITE" id="PS50887">
    <property type="entry name" value="GGDEF"/>
    <property type="match status" value="1"/>
</dbReference>
<evidence type="ECO:0000256" key="4">
    <source>
        <dbReference type="SAM" id="SignalP"/>
    </source>
</evidence>
<dbReference type="InterPro" id="IPR029787">
    <property type="entry name" value="Nucleotide_cyclase"/>
</dbReference>
<keyword evidence="3" id="KW-1133">Transmembrane helix</keyword>
<organism evidence="6 7">
    <name type="scientific">Roseateles violae</name>
    <dbReference type="NCBI Taxonomy" id="3058042"/>
    <lineage>
        <taxon>Bacteria</taxon>
        <taxon>Pseudomonadati</taxon>
        <taxon>Pseudomonadota</taxon>
        <taxon>Betaproteobacteria</taxon>
        <taxon>Burkholderiales</taxon>
        <taxon>Sphaerotilaceae</taxon>
        <taxon>Roseateles</taxon>
    </lineage>
</organism>
<keyword evidence="4" id="KW-0732">Signal</keyword>
<feature type="transmembrane region" description="Helical" evidence="3">
    <location>
        <begin position="446"/>
        <end position="465"/>
    </location>
</feature>
<dbReference type="Gene3D" id="3.30.70.270">
    <property type="match status" value="1"/>
</dbReference>
<dbReference type="Gene3D" id="1.25.40.10">
    <property type="entry name" value="Tetratricopeptide repeat domain"/>
    <property type="match status" value="2"/>
</dbReference>
<dbReference type="PANTHER" id="PTHR45138">
    <property type="entry name" value="REGULATORY COMPONENTS OF SENSORY TRANSDUCTION SYSTEM"/>
    <property type="match status" value="1"/>
</dbReference>
<evidence type="ECO:0000256" key="1">
    <source>
        <dbReference type="ARBA" id="ARBA00012528"/>
    </source>
</evidence>
<comment type="caution">
    <text evidence="6">The sequence shown here is derived from an EMBL/GenBank/DDBJ whole genome shotgun (WGS) entry which is preliminary data.</text>
</comment>
<feature type="signal peptide" evidence="4">
    <location>
        <begin position="1"/>
        <end position="25"/>
    </location>
</feature>